<dbReference type="InterPro" id="IPR036388">
    <property type="entry name" value="WH-like_DNA-bd_sf"/>
</dbReference>
<dbReference type="PANTHER" id="PTHR43712:SF2">
    <property type="entry name" value="O-METHYLTRANSFERASE CICE"/>
    <property type="match status" value="1"/>
</dbReference>
<dbReference type="EMBL" id="CP071090">
    <property type="protein sequence ID" value="QSQ28503.1"/>
    <property type="molecule type" value="Genomic_DNA"/>
</dbReference>
<dbReference type="Proteomes" id="UP000662747">
    <property type="component" value="Chromosome"/>
</dbReference>
<dbReference type="PROSITE" id="PS51683">
    <property type="entry name" value="SAM_OMT_II"/>
    <property type="match status" value="1"/>
</dbReference>
<keyword evidence="7" id="KW-1185">Reference proteome</keyword>
<evidence type="ECO:0000259" key="5">
    <source>
        <dbReference type="Pfam" id="PF08100"/>
    </source>
</evidence>
<dbReference type="InterPro" id="IPR036390">
    <property type="entry name" value="WH_DNA-bd_sf"/>
</dbReference>
<protein>
    <submittedName>
        <fullName evidence="6">Methyltransferase domain-containing protein</fullName>
    </submittedName>
</protein>
<evidence type="ECO:0000313" key="7">
    <source>
        <dbReference type="Proteomes" id="UP000662747"/>
    </source>
</evidence>
<keyword evidence="2" id="KW-0808">Transferase</keyword>
<dbReference type="InterPro" id="IPR016461">
    <property type="entry name" value="COMT-like"/>
</dbReference>
<dbReference type="CDD" id="cd02440">
    <property type="entry name" value="AdoMet_MTases"/>
    <property type="match status" value="1"/>
</dbReference>
<sequence length="328" mass="36502">MVGFWRTQALCAAAELRIVEALPATTNRMAEQCALSPERGARLLRALEELGLVTRESETWRVTRRGALLHPEHPSSLHDAALHWGRDCYRHWEELPSALRHASSWEPPRFFETLSESPERVASYHRAMAAYARHDYTDLAEHLPELTTGVVLDAGGGTGTLLCELLRRKQGLQGVLLERPEVARSVEVPPDLRGRLTILSGDLLAPWSVQADAVIFARVLHDWDDEDALRILRRAREALRPGGRIHVIEMLLDDANGGLLDLHMLVSTGGRERTEAELQKLLCSAGLHFLERRGLAGMRALVTATASEHALQRPHEATTQTLLKGVIP</sequence>
<dbReference type="InterPro" id="IPR029063">
    <property type="entry name" value="SAM-dependent_MTases_sf"/>
</dbReference>
<name>A0ABX7PDH6_9BACT</name>
<dbReference type="GO" id="GO:0032259">
    <property type="term" value="P:methylation"/>
    <property type="evidence" value="ECO:0007669"/>
    <property type="project" value="UniProtKB-KW"/>
</dbReference>
<dbReference type="Pfam" id="PF08100">
    <property type="entry name" value="Dimerisation"/>
    <property type="match status" value="1"/>
</dbReference>
<evidence type="ECO:0000259" key="4">
    <source>
        <dbReference type="Pfam" id="PF00891"/>
    </source>
</evidence>
<evidence type="ECO:0000256" key="2">
    <source>
        <dbReference type="ARBA" id="ARBA00022679"/>
    </source>
</evidence>
<dbReference type="Gene3D" id="3.40.50.150">
    <property type="entry name" value="Vaccinia Virus protein VP39"/>
    <property type="match status" value="1"/>
</dbReference>
<keyword evidence="1 6" id="KW-0489">Methyltransferase</keyword>
<dbReference type="InterPro" id="IPR001077">
    <property type="entry name" value="COMT_C"/>
</dbReference>
<dbReference type="GO" id="GO:0008168">
    <property type="term" value="F:methyltransferase activity"/>
    <property type="evidence" value="ECO:0007669"/>
    <property type="project" value="UniProtKB-KW"/>
</dbReference>
<dbReference type="InterPro" id="IPR012967">
    <property type="entry name" value="COMT_dimerisation"/>
</dbReference>
<gene>
    <name evidence="6" type="ORF">JY651_42750</name>
</gene>
<feature type="domain" description="O-methyltransferase C-terminal" evidence="4">
    <location>
        <begin position="110"/>
        <end position="287"/>
    </location>
</feature>
<evidence type="ECO:0000313" key="6">
    <source>
        <dbReference type="EMBL" id="QSQ28503.1"/>
    </source>
</evidence>
<dbReference type="PIRSF" id="PIRSF005739">
    <property type="entry name" value="O-mtase"/>
    <property type="match status" value="1"/>
</dbReference>
<proteinExistence type="predicted"/>
<dbReference type="SUPFAM" id="SSF53335">
    <property type="entry name" value="S-adenosyl-L-methionine-dependent methyltransferases"/>
    <property type="match status" value="1"/>
</dbReference>
<accession>A0ABX7PDH6</accession>
<keyword evidence="3" id="KW-0949">S-adenosyl-L-methionine</keyword>
<evidence type="ECO:0000256" key="1">
    <source>
        <dbReference type="ARBA" id="ARBA00022603"/>
    </source>
</evidence>
<dbReference type="Gene3D" id="1.10.10.10">
    <property type="entry name" value="Winged helix-like DNA-binding domain superfamily/Winged helix DNA-binding domain"/>
    <property type="match status" value="1"/>
</dbReference>
<feature type="domain" description="O-methyltransferase dimerisation" evidence="5">
    <location>
        <begin position="3"/>
        <end position="69"/>
    </location>
</feature>
<organism evidence="6 7">
    <name type="scientific">Pyxidicoccus parkwayensis</name>
    <dbReference type="NCBI Taxonomy" id="2813578"/>
    <lineage>
        <taxon>Bacteria</taxon>
        <taxon>Pseudomonadati</taxon>
        <taxon>Myxococcota</taxon>
        <taxon>Myxococcia</taxon>
        <taxon>Myxococcales</taxon>
        <taxon>Cystobacterineae</taxon>
        <taxon>Myxococcaceae</taxon>
        <taxon>Pyxidicoccus</taxon>
    </lineage>
</organism>
<dbReference type="SUPFAM" id="SSF46785">
    <property type="entry name" value="Winged helix' DNA-binding domain"/>
    <property type="match status" value="1"/>
</dbReference>
<reference evidence="6 7" key="1">
    <citation type="submission" date="2021-02" db="EMBL/GenBank/DDBJ databases">
        <title>De Novo genome assembly of isolated myxobacteria.</title>
        <authorList>
            <person name="Stevens D.C."/>
        </authorList>
    </citation>
    <scope>NUCLEOTIDE SEQUENCE [LARGE SCALE GENOMIC DNA]</scope>
    <source>
        <strain evidence="7">SCPEA02</strain>
    </source>
</reference>
<dbReference type="PANTHER" id="PTHR43712">
    <property type="entry name" value="PUTATIVE (AFU_ORTHOLOGUE AFUA_4G14580)-RELATED"/>
    <property type="match status" value="1"/>
</dbReference>
<dbReference type="Pfam" id="PF00891">
    <property type="entry name" value="Methyltransf_2"/>
    <property type="match status" value="1"/>
</dbReference>
<evidence type="ECO:0000256" key="3">
    <source>
        <dbReference type="ARBA" id="ARBA00022691"/>
    </source>
</evidence>